<feature type="transmembrane region" description="Helical" evidence="4">
    <location>
        <begin position="12"/>
        <end position="39"/>
    </location>
</feature>
<dbReference type="GO" id="GO:0003677">
    <property type="term" value="F:DNA binding"/>
    <property type="evidence" value="ECO:0007669"/>
    <property type="project" value="InterPro"/>
</dbReference>
<dbReference type="Gene3D" id="3.40.50.300">
    <property type="entry name" value="P-loop containing nucleotide triphosphate hydrolases"/>
    <property type="match status" value="3"/>
</dbReference>
<dbReference type="PROSITE" id="PS50901">
    <property type="entry name" value="FTSK"/>
    <property type="match status" value="1"/>
</dbReference>
<keyword evidence="4" id="KW-1133">Transmembrane helix</keyword>
<dbReference type="InterPro" id="IPR002543">
    <property type="entry name" value="FtsK_dom"/>
</dbReference>
<evidence type="ECO:0000313" key="7">
    <source>
        <dbReference type="Proteomes" id="UP000033451"/>
    </source>
</evidence>
<dbReference type="STRING" id="400772.RR49_00351"/>
<dbReference type="SMART" id="SM00382">
    <property type="entry name" value="AAA"/>
    <property type="match status" value="2"/>
</dbReference>
<dbReference type="PANTHER" id="PTHR22683">
    <property type="entry name" value="SPORULATION PROTEIN RELATED"/>
    <property type="match status" value="1"/>
</dbReference>
<evidence type="ECO:0000259" key="5">
    <source>
        <dbReference type="PROSITE" id="PS50901"/>
    </source>
</evidence>
<dbReference type="InterPro" id="IPR003593">
    <property type="entry name" value="AAA+_ATPase"/>
</dbReference>
<sequence>MFAAIVPVAGAVGMWLLTGSVAMLWFAALGPLIAGATLLDGARTRRRERRAASRSFEAELTRAAAEIAGRHDDERRRLRAVHPDVATIAASPDEIWRIVPGRAARVTVGRGSIPSAVPVDGGAGDPRVEELRHAAAVLDDATVTVPVDAGIAVVGPRVAASAVVRALAAQLVLTRPPGELRVVVPRRDAHPWADALPHRRAAEGATLALLEPGDMPPGEARLLIARVDDGAPPPPWCAAVITLDGALHGRVDYAGSTLHIVPEALGADQAREIGNLLRERGRAILGAGDATETVPLAALVDRGRPPRPGTLEVAFAATRAGAMPVDLVADGPHALVIGVTGSGKSELLISWVTALALHHTPAEVTFLLADFKGGTAFDALAALPHTAGVITDLDGVGARRAIESLRAEIRTREAVLARAGVRDIRDADGLLARLVIVVDEFAALLDAHPELAAVFTDIAARGRALGMHLVLGTQRASGTVRDGLLANVPLRLALRVTDPHDSRWVIGDDAAAALPGDLASRGLAFVRRPSDVAPVRVRVALTAREDIAAAAEADTCEVRPPWLPPLPARVPLRSLDRAGLAPRTVLLGVRDEPERQRRTTAVLAPHDRGLLVVGGPRSGKSALLAVVAAQVPAASLVALPDDPERLWDALVRLDEQGMPRRGVLLLDDLDAVVARFPADYGAVVQTRLERVVRSLGDGDARAVVTTQRVSGAAARIAELLPHRAVLALPGRSDHVAAGAASSSFSATRPPGRAVWGDHEVQFALAADADDAPSAPDERDAESADAPIWRPTMPLAGVVVRGARATRGLHEALRGHGLAVHTVAEVVAESGRLDDDTTGRVVIVGDADDWQRAWAVLGRVRGDGELVIDAGHGGEYRLLSGERDLPPYWRSPRGRGWRIADGEVTRVTLPGVLC</sequence>
<dbReference type="PANTHER" id="PTHR22683:SF1">
    <property type="entry name" value="TYPE VII SECRETION SYSTEM PROTEIN ESSC"/>
    <property type="match status" value="1"/>
</dbReference>
<feature type="binding site" evidence="3">
    <location>
        <begin position="338"/>
        <end position="345"/>
    </location>
    <ligand>
        <name>ATP</name>
        <dbReference type="ChEBI" id="CHEBI:30616"/>
    </ligand>
</feature>
<evidence type="ECO:0000256" key="2">
    <source>
        <dbReference type="ARBA" id="ARBA00022840"/>
    </source>
</evidence>
<dbReference type="AlphaFoldDB" id="A0A0F0LXD0"/>
<dbReference type="GO" id="GO:0005524">
    <property type="term" value="F:ATP binding"/>
    <property type="evidence" value="ECO:0007669"/>
    <property type="project" value="UniProtKB-UniRule"/>
</dbReference>
<dbReference type="InterPro" id="IPR027417">
    <property type="entry name" value="P-loop_NTPase"/>
</dbReference>
<dbReference type="PATRIC" id="fig|400772.4.peg.381"/>
<dbReference type="Pfam" id="PF01580">
    <property type="entry name" value="FtsK_SpoIIIE"/>
    <property type="match status" value="1"/>
</dbReference>
<organism evidence="6 7">
    <name type="scientific">Microbacterium ginsengisoli</name>
    <dbReference type="NCBI Taxonomy" id="400772"/>
    <lineage>
        <taxon>Bacteria</taxon>
        <taxon>Bacillati</taxon>
        <taxon>Actinomycetota</taxon>
        <taxon>Actinomycetes</taxon>
        <taxon>Micrococcales</taxon>
        <taxon>Microbacteriaceae</taxon>
        <taxon>Microbacterium</taxon>
    </lineage>
</organism>
<keyword evidence="4" id="KW-0812">Transmembrane</keyword>
<accession>A0A0F0LXD0</accession>
<comment type="caution">
    <text evidence="6">The sequence shown here is derived from an EMBL/GenBank/DDBJ whole genome shotgun (WGS) entry which is preliminary data.</text>
</comment>
<name>A0A0F0LXD0_9MICO</name>
<keyword evidence="2 3" id="KW-0067">ATP-binding</keyword>
<dbReference type="Proteomes" id="UP000033451">
    <property type="component" value="Unassembled WGS sequence"/>
</dbReference>
<dbReference type="EMBL" id="JYIY01000051">
    <property type="protein sequence ID" value="KJL41271.1"/>
    <property type="molecule type" value="Genomic_DNA"/>
</dbReference>
<gene>
    <name evidence="6" type="primary">eccCa1_2</name>
    <name evidence="6" type="ORF">RR49_00351</name>
</gene>
<keyword evidence="4" id="KW-0472">Membrane</keyword>
<protein>
    <submittedName>
        <fullName evidence="6">ESX-1 secretion system protein EccCa1</fullName>
    </submittedName>
</protein>
<evidence type="ECO:0000313" key="6">
    <source>
        <dbReference type="EMBL" id="KJL41271.1"/>
    </source>
</evidence>
<evidence type="ECO:0000256" key="4">
    <source>
        <dbReference type="SAM" id="Phobius"/>
    </source>
</evidence>
<keyword evidence="7" id="KW-1185">Reference proteome</keyword>
<evidence type="ECO:0000256" key="3">
    <source>
        <dbReference type="PROSITE-ProRule" id="PRU00289"/>
    </source>
</evidence>
<dbReference type="CDD" id="cd01120">
    <property type="entry name" value="RecA-like_superfamily"/>
    <property type="match status" value="1"/>
</dbReference>
<dbReference type="SUPFAM" id="SSF52540">
    <property type="entry name" value="P-loop containing nucleoside triphosphate hydrolases"/>
    <property type="match status" value="2"/>
</dbReference>
<feature type="domain" description="FtsK" evidence="5">
    <location>
        <begin position="320"/>
        <end position="503"/>
    </location>
</feature>
<reference evidence="6 7" key="1">
    <citation type="submission" date="2015-02" db="EMBL/GenBank/DDBJ databases">
        <title>Draft genome sequences of ten Microbacterium spp. with emphasis on heavy metal contaminated environments.</title>
        <authorList>
            <person name="Corretto E."/>
        </authorList>
    </citation>
    <scope>NUCLEOTIDE SEQUENCE [LARGE SCALE GENOMIC DNA]</scope>
    <source>
        <strain evidence="6 7">DSM 18659</strain>
    </source>
</reference>
<proteinExistence type="predicted"/>
<keyword evidence="1 3" id="KW-0547">Nucleotide-binding</keyword>
<dbReference type="CDD" id="cd01127">
    <property type="entry name" value="TrwB_TraG_TraD_VirD4"/>
    <property type="match status" value="1"/>
</dbReference>
<dbReference type="InterPro" id="IPR050206">
    <property type="entry name" value="FtsK/SpoIIIE/SftA"/>
</dbReference>
<evidence type="ECO:0000256" key="1">
    <source>
        <dbReference type="ARBA" id="ARBA00022741"/>
    </source>
</evidence>